<accession>A0A3B0X270</accession>
<proteinExistence type="predicted"/>
<dbReference type="AlphaFoldDB" id="A0A3B0X270"/>
<gene>
    <name evidence="1" type="ORF">MNBD_GAMMA11-2717</name>
</gene>
<dbReference type="EMBL" id="UOFG01000049">
    <property type="protein sequence ID" value="VAW58800.1"/>
    <property type="molecule type" value="Genomic_DNA"/>
</dbReference>
<name>A0A3B0X270_9ZZZZ</name>
<dbReference type="InterPro" id="IPR025293">
    <property type="entry name" value="YfiR/HmsC-like"/>
</dbReference>
<reference evidence="1" key="1">
    <citation type="submission" date="2018-06" db="EMBL/GenBank/DDBJ databases">
        <authorList>
            <person name="Zhirakovskaya E."/>
        </authorList>
    </citation>
    <scope>NUCLEOTIDE SEQUENCE</scope>
</reference>
<sequence>MIIRHSCISLAHGKHWLKKFLIRAITLFCVFTTHENVFASGTEYKIKAAYLYQFTKFTQWPNDQFTDNSSPIRICVLGRNPFGKLLENFSGKTSQQRSLTIFYLSSLRNLSSCHVVFISKSEKRRLPKILQLTRNTPVLTVSDIENFAPQGGIIGFVPMRKKVGITINVDASLTAGAKLSSKLLEVATLVQNRVEVDTP</sequence>
<evidence type="ECO:0008006" key="2">
    <source>
        <dbReference type="Google" id="ProtNLM"/>
    </source>
</evidence>
<protein>
    <recommendedName>
        <fullName evidence="2">Transmembrane protein</fullName>
    </recommendedName>
</protein>
<dbReference type="Pfam" id="PF13689">
    <property type="entry name" value="DUF4154"/>
    <property type="match status" value="1"/>
</dbReference>
<organism evidence="1">
    <name type="scientific">hydrothermal vent metagenome</name>
    <dbReference type="NCBI Taxonomy" id="652676"/>
    <lineage>
        <taxon>unclassified sequences</taxon>
        <taxon>metagenomes</taxon>
        <taxon>ecological metagenomes</taxon>
    </lineage>
</organism>
<evidence type="ECO:0000313" key="1">
    <source>
        <dbReference type="EMBL" id="VAW58800.1"/>
    </source>
</evidence>